<dbReference type="Proteomes" id="UP000824596">
    <property type="component" value="Unassembled WGS sequence"/>
</dbReference>
<dbReference type="RefSeq" id="XP_044717749.1">
    <property type="nucleotide sequence ID" value="XM_044866862.1"/>
</dbReference>
<accession>A0A9P8MU32</accession>
<dbReference type="OrthoDB" id="5152611at2759"/>
<name>A0A9P8MU32_9HYPO</name>
<protein>
    <submittedName>
        <fullName evidence="1">Uncharacterized protein</fullName>
    </submittedName>
</protein>
<gene>
    <name evidence="1" type="ORF">HRG_08391</name>
</gene>
<comment type="caution">
    <text evidence="1">The sequence shown here is derived from an EMBL/GenBank/DDBJ whole genome shotgun (WGS) entry which is preliminary data.</text>
</comment>
<organism evidence="1 2">
    <name type="scientific">Hirsutella rhossiliensis</name>
    <dbReference type="NCBI Taxonomy" id="111463"/>
    <lineage>
        <taxon>Eukaryota</taxon>
        <taxon>Fungi</taxon>
        <taxon>Dikarya</taxon>
        <taxon>Ascomycota</taxon>
        <taxon>Pezizomycotina</taxon>
        <taxon>Sordariomycetes</taxon>
        <taxon>Hypocreomycetidae</taxon>
        <taxon>Hypocreales</taxon>
        <taxon>Ophiocordycipitaceae</taxon>
        <taxon>Hirsutella</taxon>
    </lineage>
</organism>
<dbReference type="EMBL" id="JAIZPD010000010">
    <property type="protein sequence ID" value="KAH0960236.1"/>
    <property type="molecule type" value="Genomic_DNA"/>
</dbReference>
<sequence>METTAEQRVQFEQWLSQNLVQPPARRTVRHPGQLSIQQVRECYRIAEACLQAHDEEAQPSPAVLELFLSRVFHGWSSEHEALPSNPYVYPALEHGLVARSRNPVAVLGPNKERPLFLSVSIMTEDKSCVVGLRDVMDRPVLNAEAENVVWRCKGSLALEYRETFGKVLRQIDENFQRYNQGRAIDDARHFISASAKGQNTEGHRDRKYRYAST</sequence>
<proteinExistence type="predicted"/>
<evidence type="ECO:0000313" key="2">
    <source>
        <dbReference type="Proteomes" id="UP000824596"/>
    </source>
</evidence>
<keyword evidence="2" id="KW-1185">Reference proteome</keyword>
<reference evidence="1" key="1">
    <citation type="submission" date="2021-09" db="EMBL/GenBank/DDBJ databases">
        <title>A high-quality genome of the endoparasitic fungus Hirsutella rhossiliensis with a comparison of Hirsutella genomes reveals transposable elements contributing to genome size variation.</title>
        <authorList>
            <person name="Lin R."/>
            <person name="Jiao Y."/>
            <person name="Sun X."/>
            <person name="Ling J."/>
            <person name="Xie B."/>
            <person name="Cheng X."/>
        </authorList>
    </citation>
    <scope>NUCLEOTIDE SEQUENCE</scope>
    <source>
        <strain evidence="1">HR02</strain>
    </source>
</reference>
<dbReference type="AlphaFoldDB" id="A0A9P8MU32"/>
<evidence type="ECO:0000313" key="1">
    <source>
        <dbReference type="EMBL" id="KAH0960236.1"/>
    </source>
</evidence>
<dbReference type="GeneID" id="68357520"/>